<reference evidence="5" key="1">
    <citation type="journal article" date="2019" name="Int. J. Syst. Evol. Microbiol.">
        <title>The Global Catalogue of Microorganisms (GCM) 10K type strain sequencing project: providing services to taxonomists for standard genome sequencing and annotation.</title>
        <authorList>
            <consortium name="The Broad Institute Genomics Platform"/>
            <consortium name="The Broad Institute Genome Sequencing Center for Infectious Disease"/>
            <person name="Wu L."/>
            <person name="Ma J."/>
        </authorList>
    </citation>
    <scope>NUCLEOTIDE SEQUENCE [LARGE SCALE GENOMIC DNA]</scope>
    <source>
        <strain evidence="5">JCM 11650</strain>
    </source>
</reference>
<dbReference type="Pfam" id="PF13541">
    <property type="entry name" value="ChlI"/>
    <property type="match status" value="1"/>
</dbReference>
<dbReference type="CDD" id="cd00009">
    <property type="entry name" value="AAA"/>
    <property type="match status" value="1"/>
</dbReference>
<keyword evidence="5" id="KW-1185">Reference proteome</keyword>
<dbReference type="SUPFAM" id="SSF52540">
    <property type="entry name" value="P-loop containing nucleoside triphosphate hydrolases"/>
    <property type="match status" value="1"/>
</dbReference>
<dbReference type="SMART" id="SM00382">
    <property type="entry name" value="AAA"/>
    <property type="match status" value="1"/>
</dbReference>
<dbReference type="InterPro" id="IPR027417">
    <property type="entry name" value="P-loop_NTPase"/>
</dbReference>
<sequence length="522" mass="55110">MGQARTLSVALTGLEGTLVEIEADVSPGLPAFSLVGLPGPSTLQARERVRAASARSGIHLAQRRLTVNMTPAWIPKHGSGFDLAIAIALVAAQGDLPSRGIERTVHLGELGLDGRLRPVPGVLPALVAARGLGIDRAVVPLENLAEARLVDGISVDAAGDLATVLHRWGARITPGPDPTDRPGGGDDGGPDGRDGADADGTGPRSTLDFRDVLGQEQARFAAEVAAAGGHHLLLTGPPGAGKTMIAARIPGILPDLDTEDSLAVSAIHSVCGRFDARLGLRRRPPFESPHHTATAAAVVGGGSGIALPGAISRAHAGVLLLDEAPEFPARVLEALREPLETGDITLHRSGGTARYPARFQLVLAANPCPCGMSYGHGEACSCSPLQRRRYLHRLSGPIMDRIDMRLDVPPVDVHLLDGAAGESSAEIALRVAAARERQRRRFADRPWHLNCQIPGPDLRRDLAPEPSQSRLLDHALAQGRLSLRGHDRVLRLAWTLADLTGAERPEAEHVGTALTLRDEDRR</sequence>
<dbReference type="InterPro" id="IPR000523">
    <property type="entry name" value="Mg_chelatse_chII-like_cat_dom"/>
</dbReference>
<organism evidence="4 5">
    <name type="scientific">Brachybacterium rhamnosum</name>
    <dbReference type="NCBI Taxonomy" id="173361"/>
    <lineage>
        <taxon>Bacteria</taxon>
        <taxon>Bacillati</taxon>
        <taxon>Actinomycetota</taxon>
        <taxon>Actinomycetes</taxon>
        <taxon>Micrococcales</taxon>
        <taxon>Dermabacteraceae</taxon>
        <taxon>Brachybacterium</taxon>
    </lineage>
</organism>
<dbReference type="InterPro" id="IPR045006">
    <property type="entry name" value="CHLI-like"/>
</dbReference>
<dbReference type="RefSeq" id="WP_343903410.1">
    <property type="nucleotide sequence ID" value="NZ_BAAAIS010000001.1"/>
</dbReference>
<dbReference type="Gene3D" id="3.40.50.300">
    <property type="entry name" value="P-loop containing nucleotide triphosphate hydrolases"/>
    <property type="match status" value="1"/>
</dbReference>
<dbReference type="InterPro" id="IPR003593">
    <property type="entry name" value="AAA+_ATPase"/>
</dbReference>
<gene>
    <name evidence="4" type="ORF">ACFSDA_01700</name>
</gene>
<dbReference type="Pfam" id="PF01078">
    <property type="entry name" value="Mg_chelatase"/>
    <property type="match status" value="1"/>
</dbReference>
<accession>A0ABW4PWE7</accession>
<dbReference type="EMBL" id="JBHUFL010000001">
    <property type="protein sequence ID" value="MFD1833778.1"/>
    <property type="molecule type" value="Genomic_DNA"/>
</dbReference>
<dbReference type="InterPro" id="IPR020568">
    <property type="entry name" value="Ribosomal_Su5_D2-typ_SF"/>
</dbReference>
<evidence type="ECO:0000313" key="5">
    <source>
        <dbReference type="Proteomes" id="UP001597280"/>
    </source>
</evidence>
<dbReference type="Gene3D" id="3.30.230.10">
    <property type="match status" value="1"/>
</dbReference>
<evidence type="ECO:0000256" key="2">
    <source>
        <dbReference type="SAM" id="MobiDB-lite"/>
    </source>
</evidence>
<dbReference type="InterPro" id="IPR004482">
    <property type="entry name" value="Mg_chelat-rel"/>
</dbReference>
<feature type="domain" description="AAA+ ATPase" evidence="3">
    <location>
        <begin position="228"/>
        <end position="412"/>
    </location>
</feature>
<dbReference type="PANTHER" id="PTHR32039:SF7">
    <property type="entry name" value="COMPETENCE PROTEIN COMM"/>
    <property type="match status" value="1"/>
</dbReference>
<feature type="compositionally biased region" description="Basic and acidic residues" evidence="2">
    <location>
        <begin position="178"/>
        <end position="196"/>
    </location>
</feature>
<comment type="caution">
    <text evidence="4">The sequence shown here is derived from an EMBL/GenBank/DDBJ whole genome shotgun (WGS) entry which is preliminary data.</text>
</comment>
<feature type="region of interest" description="Disordered" evidence="2">
    <location>
        <begin position="169"/>
        <end position="207"/>
    </location>
</feature>
<dbReference type="PANTHER" id="PTHR32039">
    <property type="entry name" value="MAGNESIUM-CHELATASE SUBUNIT CHLI"/>
    <property type="match status" value="1"/>
</dbReference>
<dbReference type="Pfam" id="PF13335">
    <property type="entry name" value="Mg_chelatase_C"/>
    <property type="match status" value="1"/>
</dbReference>
<protein>
    <submittedName>
        <fullName evidence="4">YifB family Mg chelatase-like AAA ATPase</fullName>
    </submittedName>
</protein>
<dbReference type="NCBIfam" id="TIGR00368">
    <property type="entry name" value="YifB family Mg chelatase-like AAA ATPase"/>
    <property type="match status" value="1"/>
</dbReference>
<dbReference type="InterPro" id="IPR014721">
    <property type="entry name" value="Ribsml_uS5_D2-typ_fold_subgr"/>
</dbReference>
<dbReference type="SUPFAM" id="SSF54211">
    <property type="entry name" value="Ribosomal protein S5 domain 2-like"/>
    <property type="match status" value="1"/>
</dbReference>
<evidence type="ECO:0000259" key="3">
    <source>
        <dbReference type="SMART" id="SM00382"/>
    </source>
</evidence>
<evidence type="ECO:0000256" key="1">
    <source>
        <dbReference type="ARBA" id="ARBA00006354"/>
    </source>
</evidence>
<proteinExistence type="inferred from homology"/>
<dbReference type="InterPro" id="IPR025158">
    <property type="entry name" value="Mg_chelat-rel_C"/>
</dbReference>
<comment type="similarity">
    <text evidence="1">Belongs to the Mg-chelatase subunits D/I family. ComM subfamily.</text>
</comment>
<name>A0ABW4PWE7_9MICO</name>
<dbReference type="Proteomes" id="UP001597280">
    <property type="component" value="Unassembled WGS sequence"/>
</dbReference>
<evidence type="ECO:0000313" key="4">
    <source>
        <dbReference type="EMBL" id="MFD1833778.1"/>
    </source>
</evidence>